<comment type="similarity">
    <text evidence="2">Belongs to the ABC transporter superfamily.</text>
</comment>
<dbReference type="InterPro" id="IPR003439">
    <property type="entry name" value="ABC_transporter-like_ATP-bd"/>
</dbReference>
<dbReference type="Gene3D" id="3.40.50.300">
    <property type="entry name" value="P-loop containing nucleotide triphosphate hydrolases"/>
    <property type="match status" value="1"/>
</dbReference>
<evidence type="ECO:0000256" key="7">
    <source>
        <dbReference type="ARBA" id="ARBA00023136"/>
    </source>
</evidence>
<protein>
    <submittedName>
        <fullName evidence="12">ABCB family ABC transporter ATP-binding protein/permease</fullName>
    </submittedName>
</protein>
<dbReference type="InterPro" id="IPR011527">
    <property type="entry name" value="ABC1_TM_dom"/>
</dbReference>
<dbReference type="CDD" id="cd03253">
    <property type="entry name" value="ABCC_ATM1_transporter"/>
    <property type="match status" value="1"/>
</dbReference>
<proteinExistence type="inferred from homology"/>
<dbReference type="InterPro" id="IPR036640">
    <property type="entry name" value="ABC1_TM_sf"/>
</dbReference>
<dbReference type="SUPFAM" id="SSF90123">
    <property type="entry name" value="ABC transporter transmembrane region"/>
    <property type="match status" value="1"/>
</dbReference>
<feature type="compositionally biased region" description="Pro residues" evidence="8">
    <location>
        <begin position="644"/>
        <end position="659"/>
    </location>
</feature>
<evidence type="ECO:0000256" key="6">
    <source>
        <dbReference type="ARBA" id="ARBA00022989"/>
    </source>
</evidence>
<keyword evidence="5 12" id="KW-0067">ATP-binding</keyword>
<dbReference type="SMART" id="SM00382">
    <property type="entry name" value="AAA"/>
    <property type="match status" value="1"/>
</dbReference>
<keyword evidence="7 9" id="KW-0472">Membrane</keyword>
<dbReference type="PROSITE" id="PS50893">
    <property type="entry name" value="ABC_TRANSPORTER_2"/>
    <property type="match status" value="1"/>
</dbReference>
<dbReference type="InterPro" id="IPR039421">
    <property type="entry name" value="Type_1_exporter"/>
</dbReference>
<dbReference type="InterPro" id="IPR003593">
    <property type="entry name" value="AAA+_ATPase"/>
</dbReference>
<dbReference type="PROSITE" id="PS50929">
    <property type="entry name" value="ABC_TM1F"/>
    <property type="match status" value="1"/>
</dbReference>
<dbReference type="InterPro" id="IPR027417">
    <property type="entry name" value="P-loop_NTPase"/>
</dbReference>
<evidence type="ECO:0000256" key="5">
    <source>
        <dbReference type="ARBA" id="ARBA00022840"/>
    </source>
</evidence>
<dbReference type="RefSeq" id="WP_238207846.1">
    <property type="nucleotide sequence ID" value="NZ_JBHTND010000001.1"/>
</dbReference>
<dbReference type="InterPro" id="IPR017871">
    <property type="entry name" value="ABC_transporter-like_CS"/>
</dbReference>
<organism evidence="12 13">
    <name type="scientific">Methylobacterium marchantiae</name>
    <dbReference type="NCBI Taxonomy" id="600331"/>
    <lineage>
        <taxon>Bacteria</taxon>
        <taxon>Pseudomonadati</taxon>
        <taxon>Pseudomonadota</taxon>
        <taxon>Alphaproteobacteria</taxon>
        <taxon>Hyphomicrobiales</taxon>
        <taxon>Methylobacteriaceae</taxon>
        <taxon>Methylobacterium</taxon>
    </lineage>
</organism>
<evidence type="ECO:0000313" key="13">
    <source>
        <dbReference type="Proteomes" id="UP001597176"/>
    </source>
</evidence>
<sequence length="659" mass="73225">MSTDPTPVADGGTTPPERPGLFATYRRLWPYLWPHTRPDLQRRVFLAFGLLLVAKFVTMLTPFTFKWATDALVAAIGDKDGLRAAMPAGLFAAPMLMIGLYGLSRVIMAVLTQVRDGLFAKVAMHAVRRLALQTFEHMHRLSLRFHLERKTGGLTRVLERGRGGIEELSRLMVLTLVPTIVEFLLVIGVLAYEFDWLYSAVVFVMVAAYLGFTWKATQWRIEIRRRMNNSDTDANTKAVDSLLNFETVKYFGAERREAERYDGSMAKYEKASTQTYVSLAVLNAGQALIFTVGMTVVMWLAARDIMAGRTTLGGFVLVNTMLVQLSMPLNFMGMIYREIKQALIDIDDMFQILHRNPEIADRPGARPLAVSAGVVRFEDVRFAYDPARPILRGVSFEVPAGRTIAIVGPSGAGKSTLSRLLFRFYEPQSGRILIDGQDIAAVEQGSLRAAIGMVPQDTVLFNDTIGYNIRYGQWDASEAQVREAARLAQIDRFVSALPEGYDTPVGERGLKLSGGEKQRVAIARTILKGPPILVLDEATSALDSFTEREIQDALDKVSRGRTTLVIAHRLSTVVNADEIIVLDRGVIVERGDHQGLLDLGGVYASLWSRQREADEAREILKRAEQERLDRDRSEDATSSEGPVAPQPKRPVVPEPMPAE</sequence>
<dbReference type="Pfam" id="PF00664">
    <property type="entry name" value="ABC_membrane"/>
    <property type="match status" value="1"/>
</dbReference>
<dbReference type="Pfam" id="PF00005">
    <property type="entry name" value="ABC_tran"/>
    <property type="match status" value="1"/>
</dbReference>
<feature type="transmembrane region" description="Helical" evidence="9">
    <location>
        <begin position="44"/>
        <end position="65"/>
    </location>
</feature>
<feature type="transmembrane region" description="Helical" evidence="9">
    <location>
        <begin position="276"/>
        <end position="300"/>
    </location>
</feature>
<feature type="region of interest" description="Disordered" evidence="8">
    <location>
        <begin position="618"/>
        <end position="659"/>
    </location>
</feature>
<dbReference type="PANTHER" id="PTHR24221">
    <property type="entry name" value="ATP-BINDING CASSETTE SUB-FAMILY B"/>
    <property type="match status" value="1"/>
</dbReference>
<evidence type="ECO:0000256" key="4">
    <source>
        <dbReference type="ARBA" id="ARBA00022741"/>
    </source>
</evidence>
<comment type="subcellular location">
    <subcellularLocation>
        <location evidence="1">Cell membrane</location>
        <topology evidence="1">Multi-pass membrane protein</topology>
    </subcellularLocation>
</comment>
<feature type="domain" description="ABC transporter" evidence="10">
    <location>
        <begin position="375"/>
        <end position="609"/>
    </location>
</feature>
<feature type="transmembrane region" description="Helical" evidence="9">
    <location>
        <begin position="312"/>
        <end position="331"/>
    </location>
</feature>
<feature type="domain" description="ABC transmembrane type-1" evidence="11">
    <location>
        <begin position="45"/>
        <end position="341"/>
    </location>
</feature>
<evidence type="ECO:0000259" key="10">
    <source>
        <dbReference type="PROSITE" id="PS50893"/>
    </source>
</evidence>
<comment type="caution">
    <text evidence="12">The sequence shown here is derived from an EMBL/GenBank/DDBJ whole genome shotgun (WGS) entry which is preliminary data.</text>
</comment>
<keyword evidence="4" id="KW-0547">Nucleotide-binding</keyword>
<evidence type="ECO:0000256" key="9">
    <source>
        <dbReference type="SAM" id="Phobius"/>
    </source>
</evidence>
<evidence type="ECO:0000313" key="12">
    <source>
        <dbReference type="EMBL" id="MFD1300055.1"/>
    </source>
</evidence>
<dbReference type="Proteomes" id="UP001597176">
    <property type="component" value="Unassembled WGS sequence"/>
</dbReference>
<dbReference type="PROSITE" id="PS00211">
    <property type="entry name" value="ABC_TRANSPORTER_1"/>
    <property type="match status" value="1"/>
</dbReference>
<evidence type="ECO:0000256" key="2">
    <source>
        <dbReference type="ARBA" id="ARBA00005417"/>
    </source>
</evidence>
<feature type="transmembrane region" description="Helical" evidence="9">
    <location>
        <begin position="171"/>
        <end position="190"/>
    </location>
</feature>
<name>A0ABW3WU33_9HYPH</name>
<keyword evidence="13" id="KW-1185">Reference proteome</keyword>
<feature type="transmembrane region" description="Helical" evidence="9">
    <location>
        <begin position="85"/>
        <end position="103"/>
    </location>
</feature>
<gene>
    <name evidence="12" type="ORF">ACFQ4G_00445</name>
</gene>
<dbReference type="EMBL" id="JBHTND010000001">
    <property type="protein sequence ID" value="MFD1300055.1"/>
    <property type="molecule type" value="Genomic_DNA"/>
</dbReference>
<evidence type="ECO:0000256" key="8">
    <source>
        <dbReference type="SAM" id="MobiDB-lite"/>
    </source>
</evidence>
<reference evidence="13" key="1">
    <citation type="journal article" date="2019" name="Int. J. Syst. Evol. Microbiol.">
        <title>The Global Catalogue of Microorganisms (GCM) 10K type strain sequencing project: providing services to taxonomists for standard genome sequencing and annotation.</title>
        <authorList>
            <consortium name="The Broad Institute Genomics Platform"/>
            <consortium name="The Broad Institute Genome Sequencing Center for Infectious Disease"/>
            <person name="Wu L."/>
            <person name="Ma J."/>
        </authorList>
    </citation>
    <scope>NUCLEOTIDE SEQUENCE [LARGE SCALE GENOMIC DNA]</scope>
    <source>
        <strain evidence="13">CCUG 56108</strain>
    </source>
</reference>
<keyword evidence="6 9" id="KW-1133">Transmembrane helix</keyword>
<keyword evidence="3 9" id="KW-0812">Transmembrane</keyword>
<dbReference type="SUPFAM" id="SSF52540">
    <property type="entry name" value="P-loop containing nucleoside triphosphate hydrolases"/>
    <property type="match status" value="1"/>
</dbReference>
<feature type="transmembrane region" description="Helical" evidence="9">
    <location>
        <begin position="196"/>
        <end position="217"/>
    </location>
</feature>
<feature type="compositionally biased region" description="Basic and acidic residues" evidence="8">
    <location>
        <begin position="618"/>
        <end position="635"/>
    </location>
</feature>
<dbReference type="PANTHER" id="PTHR24221:SF654">
    <property type="entry name" value="ATP-BINDING CASSETTE SUB-FAMILY B MEMBER 6"/>
    <property type="match status" value="1"/>
</dbReference>
<dbReference type="Gene3D" id="1.20.1560.10">
    <property type="entry name" value="ABC transporter type 1, transmembrane domain"/>
    <property type="match status" value="1"/>
</dbReference>
<evidence type="ECO:0000256" key="1">
    <source>
        <dbReference type="ARBA" id="ARBA00004651"/>
    </source>
</evidence>
<evidence type="ECO:0000259" key="11">
    <source>
        <dbReference type="PROSITE" id="PS50929"/>
    </source>
</evidence>
<accession>A0ABW3WU33</accession>
<evidence type="ECO:0000256" key="3">
    <source>
        <dbReference type="ARBA" id="ARBA00022692"/>
    </source>
</evidence>
<dbReference type="CDD" id="cd18582">
    <property type="entry name" value="ABC_6TM_ATM1_ABCB7"/>
    <property type="match status" value="1"/>
</dbReference>
<dbReference type="GO" id="GO:0005524">
    <property type="term" value="F:ATP binding"/>
    <property type="evidence" value="ECO:0007669"/>
    <property type="project" value="UniProtKB-KW"/>
</dbReference>